<dbReference type="InterPro" id="IPR000504">
    <property type="entry name" value="RRM_dom"/>
</dbReference>
<dbReference type="SUPFAM" id="SSF54928">
    <property type="entry name" value="RNA-binding domain, RBD"/>
    <property type="match status" value="2"/>
</dbReference>
<keyword evidence="3" id="KW-0694">RNA-binding</keyword>
<feature type="domain" description="RRM" evidence="5">
    <location>
        <begin position="69"/>
        <end position="156"/>
    </location>
</feature>
<accession>A0A8B7ZKB5</accession>
<comment type="subcellular location">
    <subcellularLocation>
        <location evidence="1">Nucleus</location>
    </subcellularLocation>
</comment>
<feature type="compositionally biased region" description="Polar residues" evidence="4">
    <location>
        <begin position="30"/>
        <end position="52"/>
    </location>
</feature>
<evidence type="ECO:0000256" key="3">
    <source>
        <dbReference type="PROSITE-ProRule" id="PRU00176"/>
    </source>
</evidence>
<dbReference type="PANTHER" id="PTHR48033">
    <property type="entry name" value="RNA-BINDING (RRM/RBD/RNP MOTIFS) FAMILY PROTEIN"/>
    <property type="match status" value="1"/>
</dbReference>
<dbReference type="Proteomes" id="UP000694845">
    <property type="component" value="Unplaced"/>
</dbReference>
<dbReference type="GO" id="GO:0000785">
    <property type="term" value="C:chromatin"/>
    <property type="evidence" value="ECO:0007669"/>
    <property type="project" value="TreeGrafter"/>
</dbReference>
<reference evidence="7 8" key="1">
    <citation type="submission" date="2025-04" db="UniProtKB">
        <authorList>
            <consortium name="RefSeq"/>
        </authorList>
    </citation>
    <scope>IDENTIFICATION</scope>
</reference>
<dbReference type="GeneID" id="110986230"/>
<dbReference type="OrthoDB" id="1875751at2759"/>
<feature type="region of interest" description="Disordered" evidence="4">
    <location>
        <begin position="247"/>
        <end position="321"/>
    </location>
</feature>
<evidence type="ECO:0000259" key="5">
    <source>
        <dbReference type="PROSITE" id="PS50102"/>
    </source>
</evidence>
<name>A0A8B7ZKB5_ACAPL</name>
<dbReference type="Pfam" id="PF00076">
    <property type="entry name" value="RRM_1"/>
    <property type="match status" value="2"/>
</dbReference>
<dbReference type="GO" id="GO:0003723">
    <property type="term" value="F:RNA binding"/>
    <property type="evidence" value="ECO:0007669"/>
    <property type="project" value="UniProtKB-UniRule"/>
</dbReference>
<evidence type="ECO:0000256" key="4">
    <source>
        <dbReference type="SAM" id="MobiDB-lite"/>
    </source>
</evidence>
<feature type="compositionally biased region" description="Gly residues" evidence="4">
    <location>
        <begin position="260"/>
        <end position="286"/>
    </location>
</feature>
<dbReference type="GO" id="GO:0005654">
    <property type="term" value="C:nucleoplasm"/>
    <property type="evidence" value="ECO:0007669"/>
    <property type="project" value="TreeGrafter"/>
</dbReference>
<feature type="compositionally biased region" description="Gly residues" evidence="4">
    <location>
        <begin position="294"/>
        <end position="307"/>
    </location>
</feature>
<evidence type="ECO:0000256" key="1">
    <source>
        <dbReference type="ARBA" id="ARBA00004123"/>
    </source>
</evidence>
<evidence type="ECO:0000313" key="8">
    <source>
        <dbReference type="RefSeq" id="XP_022103756.1"/>
    </source>
</evidence>
<dbReference type="RefSeq" id="XP_022103756.1">
    <property type="nucleotide sequence ID" value="XM_022248064.1"/>
</dbReference>
<feature type="compositionally biased region" description="Low complexity" evidence="4">
    <location>
        <begin position="308"/>
        <end position="321"/>
    </location>
</feature>
<dbReference type="InterPro" id="IPR012677">
    <property type="entry name" value="Nucleotide-bd_a/b_plait_sf"/>
</dbReference>
<dbReference type="OMA" id="QYNYGSN"/>
<feature type="domain" description="RRM" evidence="5">
    <location>
        <begin position="163"/>
        <end position="242"/>
    </location>
</feature>
<dbReference type="AlphaFoldDB" id="A0A8B7ZKB5"/>
<evidence type="ECO:0000313" key="7">
    <source>
        <dbReference type="RefSeq" id="XP_022103678.1"/>
    </source>
</evidence>
<dbReference type="PROSITE" id="PS50102">
    <property type="entry name" value="RRM"/>
    <property type="match status" value="2"/>
</dbReference>
<proteinExistence type="predicted"/>
<dbReference type="GO" id="GO:0010468">
    <property type="term" value="P:regulation of gene expression"/>
    <property type="evidence" value="ECO:0007669"/>
    <property type="project" value="TreeGrafter"/>
</dbReference>
<dbReference type="KEGG" id="aplc:110986230"/>
<gene>
    <name evidence="7 8" type="primary">LOC110986230</name>
</gene>
<dbReference type="SMART" id="SM00360">
    <property type="entry name" value="RRM"/>
    <property type="match status" value="2"/>
</dbReference>
<feature type="region of interest" description="Disordered" evidence="4">
    <location>
        <begin position="17"/>
        <end position="61"/>
    </location>
</feature>
<dbReference type="InterPro" id="IPR035979">
    <property type="entry name" value="RBD_domain_sf"/>
</dbReference>
<keyword evidence="2" id="KW-0539">Nucleus</keyword>
<feature type="compositionally biased region" description="Basic and acidic residues" evidence="4">
    <location>
        <begin position="247"/>
        <end position="259"/>
    </location>
</feature>
<dbReference type="RefSeq" id="XP_022103678.1">
    <property type="nucleotide sequence ID" value="XM_022247986.1"/>
</dbReference>
<protein>
    <submittedName>
        <fullName evidence="7 8">Heterogeneous nuclear ribonucleoprotein D-like</fullName>
    </submittedName>
</protein>
<sequence length="408" mass="44692">MVSCLRACAEYQSQSFSGNMADPVTDEQTGEQNGGQVANPNQGTTDNETASPSKPGESIFASKGKDDPAKIFVGGLNNCTTNDSLHCYFSQFGEVVDVNVKYTQERMGNLRDPNEQNVRSRGFGFVLFKSPEVAKLVLAKEHVVDDKKIEVKKAIRQGQPRSKKLFVGGIANFISEEILNAYFSAFGSIIDIKILVNHVTQKRRGFAFIQFEDESTVDTIAEVKYHDLSNGTEKCRVEVKPVLPQTDKFRDGGYRDRGGFRGNGRRGGYGGGGGYGPHQGYQGGGHYNQMGSYNQGGRGGYNQGGYQDGSSYYQGGYDQSGYNQQQYDQHYQNYQGYEYSYNQGYGQGQGGQYANGSGYQGGYQTGYDTSNYGGGQQQYNYGSNYGQEASGYGKAPTGGYQHSANQPY</sequence>
<keyword evidence="6" id="KW-1185">Reference proteome</keyword>
<organism evidence="6 8">
    <name type="scientific">Acanthaster planci</name>
    <name type="common">Crown-of-thorns starfish</name>
    <dbReference type="NCBI Taxonomy" id="133434"/>
    <lineage>
        <taxon>Eukaryota</taxon>
        <taxon>Metazoa</taxon>
        <taxon>Echinodermata</taxon>
        <taxon>Eleutherozoa</taxon>
        <taxon>Asterozoa</taxon>
        <taxon>Asteroidea</taxon>
        <taxon>Valvatacea</taxon>
        <taxon>Valvatida</taxon>
        <taxon>Acanthasteridae</taxon>
        <taxon>Acanthaster</taxon>
    </lineage>
</organism>
<evidence type="ECO:0000313" key="6">
    <source>
        <dbReference type="Proteomes" id="UP000694845"/>
    </source>
</evidence>
<dbReference type="Gene3D" id="3.30.70.330">
    <property type="match status" value="2"/>
</dbReference>
<dbReference type="PANTHER" id="PTHR48033:SF10">
    <property type="entry name" value="RNA-BINDING PROTEIN SQUID"/>
    <property type="match status" value="1"/>
</dbReference>
<evidence type="ECO:0000256" key="2">
    <source>
        <dbReference type="ARBA" id="ARBA00023242"/>
    </source>
</evidence>